<dbReference type="GO" id="GO:0008299">
    <property type="term" value="P:isoprenoid biosynthetic process"/>
    <property type="evidence" value="ECO:0007669"/>
    <property type="project" value="UniProtKB-KW"/>
</dbReference>
<dbReference type="AlphaFoldDB" id="A0A1M4SNM1"/>
<dbReference type="SUPFAM" id="SSF53448">
    <property type="entry name" value="Nucleotide-diphospho-sugar transferases"/>
    <property type="match status" value="1"/>
</dbReference>
<dbReference type="InterPro" id="IPR018294">
    <property type="entry name" value="ISPD_synthase_CS"/>
</dbReference>
<keyword evidence="3" id="KW-0414">Isoprene biosynthesis</keyword>
<dbReference type="Pfam" id="PF01128">
    <property type="entry name" value="IspD"/>
    <property type="match status" value="1"/>
</dbReference>
<gene>
    <name evidence="4" type="ORF">SAMN02745190_00196</name>
</gene>
<dbReference type="GO" id="GO:0050518">
    <property type="term" value="F:2-C-methyl-D-erythritol 4-phosphate cytidylyltransferase activity"/>
    <property type="evidence" value="ECO:0007669"/>
    <property type="project" value="TreeGrafter"/>
</dbReference>
<dbReference type="OrthoDB" id="9806837at2"/>
<name>A0A1M4SNM1_9FIRM</name>
<dbReference type="InterPro" id="IPR034683">
    <property type="entry name" value="IspD/TarI"/>
</dbReference>
<accession>A0A1M4SNM1</accession>
<dbReference type="InterPro" id="IPR050088">
    <property type="entry name" value="IspD/TarI_cytidylyltransf_bact"/>
</dbReference>
<sequence>MNIVLLLAGGAGSRMGSVIPKQFLQVAGEPVIVHTMRVLENNRDIDKIVAVCIDGWEKKLRGYADKAGISKLFNVVSGGENRYKSTRHGMESLDVNDDDVIVVHDAARPMVTDESLSDVICVCREHGNSMAVIDCVDTMYAREDGGTSQVLERSMMVRGQTPEAVTGKRMRDMYRAADKKKIHDDSISALQVALGWKVYFAKGSEQNIKMTRPTDLKFFEMWLVAQKRA</sequence>
<dbReference type="CDD" id="cd02516">
    <property type="entry name" value="CDP-ME_synthetase"/>
    <property type="match status" value="1"/>
</dbReference>
<dbReference type="RefSeq" id="WP_072934319.1">
    <property type="nucleotide sequence ID" value="NZ_FQUG01000002.1"/>
</dbReference>
<evidence type="ECO:0000256" key="2">
    <source>
        <dbReference type="ARBA" id="ARBA00022695"/>
    </source>
</evidence>
<keyword evidence="2 4" id="KW-0548">Nucleotidyltransferase</keyword>
<dbReference type="PANTHER" id="PTHR32125">
    <property type="entry name" value="2-C-METHYL-D-ERYTHRITOL 4-PHOSPHATE CYTIDYLYLTRANSFERASE, CHLOROPLASTIC"/>
    <property type="match status" value="1"/>
</dbReference>
<reference evidence="4 5" key="1">
    <citation type="submission" date="2016-11" db="EMBL/GenBank/DDBJ databases">
        <authorList>
            <person name="Jaros S."/>
            <person name="Januszkiewicz K."/>
            <person name="Wedrychowicz H."/>
        </authorList>
    </citation>
    <scope>NUCLEOTIDE SEQUENCE [LARGE SCALE GENOMIC DNA]</scope>
    <source>
        <strain evidence="4 5">DSM 10502</strain>
    </source>
</reference>
<evidence type="ECO:0000256" key="3">
    <source>
        <dbReference type="ARBA" id="ARBA00023229"/>
    </source>
</evidence>
<dbReference type="PANTHER" id="PTHR32125:SF4">
    <property type="entry name" value="2-C-METHYL-D-ERYTHRITOL 4-PHOSPHATE CYTIDYLYLTRANSFERASE, CHLOROPLASTIC"/>
    <property type="match status" value="1"/>
</dbReference>
<keyword evidence="5" id="KW-1185">Reference proteome</keyword>
<proteinExistence type="predicted"/>
<dbReference type="InterPro" id="IPR029044">
    <property type="entry name" value="Nucleotide-diphossugar_trans"/>
</dbReference>
<protein>
    <submittedName>
        <fullName evidence="4">2-C-methyl-D-erythritol 4-phosphate cytidylyltransferase</fullName>
    </submittedName>
</protein>
<dbReference type="STRING" id="1123243.SAMN02745190_00196"/>
<evidence type="ECO:0000256" key="1">
    <source>
        <dbReference type="ARBA" id="ARBA00022679"/>
    </source>
</evidence>
<organism evidence="4 5">
    <name type="scientific">Schwartzia succinivorans DSM 10502</name>
    <dbReference type="NCBI Taxonomy" id="1123243"/>
    <lineage>
        <taxon>Bacteria</taxon>
        <taxon>Bacillati</taxon>
        <taxon>Bacillota</taxon>
        <taxon>Negativicutes</taxon>
        <taxon>Selenomonadales</taxon>
        <taxon>Selenomonadaceae</taxon>
        <taxon>Schwartzia</taxon>
    </lineage>
</organism>
<keyword evidence="1 4" id="KW-0808">Transferase</keyword>
<dbReference type="PROSITE" id="PS01295">
    <property type="entry name" value="ISPD"/>
    <property type="match status" value="1"/>
</dbReference>
<dbReference type="Proteomes" id="UP000184404">
    <property type="component" value="Unassembled WGS sequence"/>
</dbReference>
<evidence type="ECO:0000313" key="5">
    <source>
        <dbReference type="Proteomes" id="UP000184404"/>
    </source>
</evidence>
<evidence type="ECO:0000313" key="4">
    <source>
        <dbReference type="EMBL" id="SHE33762.1"/>
    </source>
</evidence>
<dbReference type="EMBL" id="FQUG01000002">
    <property type="protein sequence ID" value="SHE33762.1"/>
    <property type="molecule type" value="Genomic_DNA"/>
</dbReference>
<dbReference type="Gene3D" id="3.90.550.10">
    <property type="entry name" value="Spore Coat Polysaccharide Biosynthesis Protein SpsA, Chain A"/>
    <property type="match status" value="1"/>
</dbReference>